<keyword evidence="1" id="KW-0472">Membrane</keyword>
<organism evidence="2">
    <name type="scientific">Oppiella nova</name>
    <dbReference type="NCBI Taxonomy" id="334625"/>
    <lineage>
        <taxon>Eukaryota</taxon>
        <taxon>Metazoa</taxon>
        <taxon>Ecdysozoa</taxon>
        <taxon>Arthropoda</taxon>
        <taxon>Chelicerata</taxon>
        <taxon>Arachnida</taxon>
        <taxon>Acari</taxon>
        <taxon>Acariformes</taxon>
        <taxon>Sarcoptiformes</taxon>
        <taxon>Oribatida</taxon>
        <taxon>Brachypylina</taxon>
        <taxon>Oppioidea</taxon>
        <taxon>Oppiidae</taxon>
        <taxon>Oppiella</taxon>
    </lineage>
</organism>
<dbReference type="EMBL" id="OC925081">
    <property type="protein sequence ID" value="CAD7655917.1"/>
    <property type="molecule type" value="Genomic_DNA"/>
</dbReference>
<proteinExistence type="predicted"/>
<keyword evidence="1" id="KW-0812">Transmembrane</keyword>
<feature type="transmembrane region" description="Helical" evidence="1">
    <location>
        <begin position="177"/>
        <end position="196"/>
    </location>
</feature>
<evidence type="ECO:0000313" key="2">
    <source>
        <dbReference type="EMBL" id="CAD7655917.1"/>
    </source>
</evidence>
<evidence type="ECO:0000256" key="1">
    <source>
        <dbReference type="SAM" id="Phobius"/>
    </source>
</evidence>
<sequence length="229" mass="25526">MLLVMVECKRMRYRYSLALTVLAAVFTNDLRRLRRPPPTVYVVDGPVNVVYPVPIQSSNTCGSGYRNVDYQCSESELLDAIESLLNNKVCPYSPLIPAVPVIGTCSESELLDAIEKIVNSNHKRRSLCILAVLNTLCAVGVIVVMTVHYDEDFWAHLDDPYESPTHGKTWGMVRKSVLPVGVLYIIFAMTGVIGAYNEHYNITMVYGVMSTILAGTIYIASYTFAINYI</sequence>
<dbReference type="Proteomes" id="UP000728032">
    <property type="component" value="Unassembled WGS sequence"/>
</dbReference>
<keyword evidence="3" id="KW-1185">Reference proteome</keyword>
<name>A0A7R9M9E4_9ACAR</name>
<keyword evidence="1" id="KW-1133">Transmembrane helix</keyword>
<feature type="transmembrane region" description="Helical" evidence="1">
    <location>
        <begin position="203"/>
        <end position="225"/>
    </location>
</feature>
<reference evidence="2" key="1">
    <citation type="submission" date="2020-11" db="EMBL/GenBank/DDBJ databases">
        <authorList>
            <person name="Tran Van P."/>
        </authorList>
    </citation>
    <scope>NUCLEOTIDE SEQUENCE</scope>
</reference>
<accession>A0A7R9M9E4</accession>
<dbReference type="AlphaFoldDB" id="A0A7R9M9E4"/>
<protein>
    <submittedName>
        <fullName evidence="2">Uncharacterized protein</fullName>
    </submittedName>
</protein>
<evidence type="ECO:0000313" key="3">
    <source>
        <dbReference type="Proteomes" id="UP000728032"/>
    </source>
</evidence>
<dbReference type="EMBL" id="CAJPVJ010010256">
    <property type="protein sequence ID" value="CAG2173104.1"/>
    <property type="molecule type" value="Genomic_DNA"/>
</dbReference>
<gene>
    <name evidence="2" type="ORF">ONB1V03_LOCUS12557</name>
</gene>
<feature type="transmembrane region" description="Helical" evidence="1">
    <location>
        <begin position="127"/>
        <end position="149"/>
    </location>
</feature>